<gene>
    <name evidence="1" type="ORF">ZEAMMB73_Zm00001d009482</name>
</gene>
<proteinExistence type="predicted"/>
<organism evidence="1">
    <name type="scientific">Zea mays</name>
    <name type="common">Maize</name>
    <dbReference type="NCBI Taxonomy" id="4577"/>
    <lineage>
        <taxon>Eukaryota</taxon>
        <taxon>Viridiplantae</taxon>
        <taxon>Streptophyta</taxon>
        <taxon>Embryophyta</taxon>
        <taxon>Tracheophyta</taxon>
        <taxon>Spermatophyta</taxon>
        <taxon>Magnoliopsida</taxon>
        <taxon>Liliopsida</taxon>
        <taxon>Poales</taxon>
        <taxon>Poaceae</taxon>
        <taxon>PACMAD clade</taxon>
        <taxon>Panicoideae</taxon>
        <taxon>Andropogonodae</taxon>
        <taxon>Andropogoneae</taxon>
        <taxon>Tripsacinae</taxon>
        <taxon>Zea</taxon>
    </lineage>
</organism>
<accession>A0A1D6FJP1</accession>
<sequence>MFRKGALWVSLSAALVSTLCKYFSCLQKLASVLQFSYATANNFSSSLFDLACQLFILSAFAFHVCRNRLGPSLKVLVTATCLC</sequence>
<name>A0A1D6FJP1_MAIZE</name>
<dbReference type="EMBL" id="CM000784">
    <property type="protein sequence ID" value="AQK91979.1"/>
    <property type="molecule type" value="Genomic_DNA"/>
</dbReference>
<dbReference type="AlphaFoldDB" id="A0A1D6FJP1"/>
<reference evidence="1" key="1">
    <citation type="submission" date="2015-12" db="EMBL/GenBank/DDBJ databases">
        <title>Update maize B73 reference genome by single molecule sequencing technologies.</title>
        <authorList>
            <consortium name="Maize Genome Sequencing Project"/>
            <person name="Ware D."/>
        </authorList>
    </citation>
    <scope>NUCLEOTIDE SEQUENCE</scope>
    <source>
        <tissue evidence="1">Seedling</tissue>
    </source>
</reference>
<protein>
    <submittedName>
        <fullName evidence="1">Uncharacterized protein</fullName>
    </submittedName>
</protein>
<evidence type="ECO:0000313" key="1">
    <source>
        <dbReference type="EMBL" id="AQK91979.1"/>
    </source>
</evidence>